<dbReference type="KEGG" id="drg:H9K76_00120"/>
<dbReference type="AlphaFoldDB" id="A0A7G9RKX4"/>
<proteinExistence type="predicted"/>
<evidence type="ECO:0000313" key="1">
    <source>
        <dbReference type="EMBL" id="QNN56249.1"/>
    </source>
</evidence>
<evidence type="ECO:0000313" key="3">
    <source>
        <dbReference type="Proteomes" id="UP000515811"/>
    </source>
</evidence>
<dbReference type="EMBL" id="CP060714">
    <property type="protein sequence ID" value="QNN57353.1"/>
    <property type="molecule type" value="Genomic_DNA"/>
</dbReference>
<dbReference type="EMBL" id="CP060714">
    <property type="protein sequence ID" value="QNN56249.1"/>
    <property type="molecule type" value="Genomic_DNA"/>
</dbReference>
<keyword evidence="3" id="KW-1185">Reference proteome</keyword>
<organism evidence="1 3">
    <name type="scientific">Diaphorobacter ruginosibacter</name>
    <dbReference type="NCBI Taxonomy" id="1715720"/>
    <lineage>
        <taxon>Bacteria</taxon>
        <taxon>Pseudomonadati</taxon>
        <taxon>Pseudomonadota</taxon>
        <taxon>Betaproteobacteria</taxon>
        <taxon>Burkholderiales</taxon>
        <taxon>Comamonadaceae</taxon>
        <taxon>Diaphorobacter</taxon>
    </lineage>
</organism>
<reference evidence="1 3" key="1">
    <citation type="submission" date="2020-08" db="EMBL/GenBank/DDBJ databases">
        <title>Genome sequence of Diaphorobacter ruginosibacter DSM 27467T.</title>
        <authorList>
            <person name="Hyun D.-W."/>
            <person name="Bae J.-W."/>
        </authorList>
    </citation>
    <scope>NUCLEOTIDE SEQUENCE [LARGE SCALE GENOMIC DNA]</scope>
    <source>
        <strain evidence="1 3">DSM 27467</strain>
    </source>
</reference>
<dbReference type="Proteomes" id="UP000515811">
    <property type="component" value="Chromosome"/>
</dbReference>
<dbReference type="RefSeq" id="WP_187596518.1">
    <property type="nucleotide sequence ID" value="NZ_CP060714.1"/>
</dbReference>
<accession>A0A7G9RKX4</accession>
<sequence>MVAALFVRADNHYAALGCDCYDIDRDALTWPGGVPGIFHPPCRAWGQLSHFAKPRDGERELALWSMAMVRRFGGVLEHPFSSKLWGVSGCGTFGVRDQHGGVLVPVMQSWFGHRAQKKTCLYIVGPVPAIEPGEVAATCTVERMGRAERERTPAAFAQWLVDLAHQCRPLELA</sequence>
<gene>
    <name evidence="2" type="ORF">H9K76_00120</name>
    <name evidence="1" type="ORF">H9K76_17050</name>
</gene>
<protein>
    <submittedName>
        <fullName evidence="1">Uncharacterized protein</fullName>
    </submittedName>
</protein>
<evidence type="ECO:0000313" key="2">
    <source>
        <dbReference type="EMBL" id="QNN57353.1"/>
    </source>
</evidence>
<name>A0A7G9RKX4_9BURK</name>
<dbReference type="KEGG" id="drg:H9K76_17050"/>